<proteinExistence type="predicted"/>
<sequence>MSAVQAAQAAQPGKPVPVLLDCDPGHDDAVAILLALGSPGTDLIGITTCFGNCAVEDATRNAQRVLALAGREDVPVAVGAAGPMRGELALGNYVHGVSGLDGPDLPEATVAPVEESAVQLLARSLEESPEPVTVVVTGPMTNLGHLLTERPDLADRIRELVFMGGSTERGNHTPTAEFNTYADPEALDVVLRSGVLLRMVGLNLTHQALATPAVVERMSAMPHEVGRTCAAWMGFFGDSYERIWEFAAPPVHDPCTIAPLLDPDVIEWREAFVAVELDGTWTRGTTVVDLYDRYPEHPANVHVAMGLDAERYWDLVLAALDRLGTT</sequence>
<evidence type="ECO:0000313" key="4">
    <source>
        <dbReference type="EMBL" id="MBM7507639.1"/>
    </source>
</evidence>
<feature type="domain" description="Inosine/uridine-preferring nucleoside hydrolase" evidence="3">
    <location>
        <begin position="18"/>
        <end position="314"/>
    </location>
</feature>
<protein>
    <submittedName>
        <fullName evidence="4">Purine nucleosidase/pyrimidine-specific ribonucleoside hydrolase</fullName>
        <ecNumber evidence="4">3.2.-.-</ecNumber>
        <ecNumber evidence="4">3.2.2.1</ecNumber>
    </submittedName>
</protein>
<dbReference type="RefSeq" id="WP_193670705.1">
    <property type="nucleotide sequence ID" value="NZ_JACDTV010000017.1"/>
</dbReference>
<keyword evidence="2 4" id="KW-0326">Glycosidase</keyword>
<dbReference type="Gene3D" id="3.90.245.10">
    <property type="entry name" value="Ribonucleoside hydrolase-like"/>
    <property type="match status" value="1"/>
</dbReference>
<gene>
    <name evidence="4" type="ORF">JOE61_001453</name>
</gene>
<organism evidence="4 5">
    <name type="scientific">Nocardioides salarius</name>
    <dbReference type="NCBI Taxonomy" id="374513"/>
    <lineage>
        <taxon>Bacteria</taxon>
        <taxon>Bacillati</taxon>
        <taxon>Actinomycetota</taxon>
        <taxon>Actinomycetes</taxon>
        <taxon>Propionibacteriales</taxon>
        <taxon>Nocardioidaceae</taxon>
        <taxon>Nocardioides</taxon>
    </lineage>
</organism>
<dbReference type="GO" id="GO:0008477">
    <property type="term" value="F:purine nucleosidase activity"/>
    <property type="evidence" value="ECO:0007669"/>
    <property type="project" value="UniProtKB-EC"/>
</dbReference>
<dbReference type="InterPro" id="IPR023186">
    <property type="entry name" value="IUNH"/>
</dbReference>
<name>A0ABS2M8W9_9ACTN</name>
<dbReference type="EC" id="3.2.2.1" evidence="4"/>
<dbReference type="PANTHER" id="PTHR12304">
    <property type="entry name" value="INOSINE-URIDINE PREFERRING NUCLEOSIDE HYDROLASE"/>
    <property type="match status" value="1"/>
</dbReference>
<dbReference type="EC" id="3.2.-.-" evidence="4"/>
<dbReference type="SUPFAM" id="SSF53590">
    <property type="entry name" value="Nucleoside hydrolase"/>
    <property type="match status" value="1"/>
</dbReference>
<dbReference type="InterPro" id="IPR001910">
    <property type="entry name" value="Inosine/uridine_hydrolase_dom"/>
</dbReference>
<evidence type="ECO:0000256" key="1">
    <source>
        <dbReference type="ARBA" id="ARBA00022801"/>
    </source>
</evidence>
<dbReference type="CDD" id="cd02651">
    <property type="entry name" value="nuc_hydro_IU_UC_XIUA"/>
    <property type="match status" value="1"/>
</dbReference>
<dbReference type="InterPro" id="IPR036452">
    <property type="entry name" value="Ribo_hydro-like"/>
</dbReference>
<keyword evidence="5" id="KW-1185">Reference proteome</keyword>
<dbReference type="Pfam" id="PF01156">
    <property type="entry name" value="IU_nuc_hydro"/>
    <property type="match status" value="1"/>
</dbReference>
<comment type="caution">
    <text evidence="4">The sequence shown here is derived from an EMBL/GenBank/DDBJ whole genome shotgun (WGS) entry which is preliminary data.</text>
</comment>
<evidence type="ECO:0000256" key="2">
    <source>
        <dbReference type="ARBA" id="ARBA00023295"/>
    </source>
</evidence>
<dbReference type="EMBL" id="JAFBBZ010000001">
    <property type="protein sequence ID" value="MBM7507639.1"/>
    <property type="molecule type" value="Genomic_DNA"/>
</dbReference>
<dbReference type="Proteomes" id="UP000732378">
    <property type="component" value="Unassembled WGS sequence"/>
</dbReference>
<accession>A0ABS2M8W9</accession>
<reference evidence="4 5" key="1">
    <citation type="submission" date="2021-01" db="EMBL/GenBank/DDBJ databases">
        <title>Sequencing the genomes of 1000 actinobacteria strains.</title>
        <authorList>
            <person name="Klenk H.-P."/>
        </authorList>
    </citation>
    <scope>NUCLEOTIDE SEQUENCE [LARGE SCALE GENOMIC DNA]</scope>
    <source>
        <strain evidence="4 5">DSM 18239</strain>
    </source>
</reference>
<dbReference type="InterPro" id="IPR015910">
    <property type="entry name" value="I/U_nuclsd_hydro_CS"/>
</dbReference>
<dbReference type="PROSITE" id="PS01247">
    <property type="entry name" value="IUNH"/>
    <property type="match status" value="1"/>
</dbReference>
<evidence type="ECO:0000259" key="3">
    <source>
        <dbReference type="Pfam" id="PF01156"/>
    </source>
</evidence>
<keyword evidence="1 4" id="KW-0378">Hydrolase</keyword>
<dbReference type="PANTHER" id="PTHR12304:SF15">
    <property type="entry name" value="NON-SPECIFIC RIBONUCLEOSIDE HYDROLASE RIHC"/>
    <property type="match status" value="1"/>
</dbReference>
<evidence type="ECO:0000313" key="5">
    <source>
        <dbReference type="Proteomes" id="UP000732378"/>
    </source>
</evidence>